<evidence type="ECO:0000313" key="9">
    <source>
        <dbReference type="Proteomes" id="UP000187651"/>
    </source>
</evidence>
<dbReference type="InterPro" id="IPR004680">
    <property type="entry name" value="Cit_transptr-like_dom"/>
</dbReference>
<feature type="transmembrane region" description="Helical" evidence="6">
    <location>
        <begin position="161"/>
        <end position="180"/>
    </location>
</feature>
<feature type="transmembrane region" description="Helical" evidence="6">
    <location>
        <begin position="309"/>
        <end position="331"/>
    </location>
</feature>
<feature type="domain" description="Citrate transporter-like" evidence="7">
    <location>
        <begin position="9"/>
        <end position="329"/>
    </location>
</feature>
<evidence type="ECO:0000259" key="7">
    <source>
        <dbReference type="Pfam" id="PF03600"/>
    </source>
</evidence>
<feature type="transmembrane region" description="Helical" evidence="6">
    <location>
        <begin position="39"/>
        <end position="55"/>
    </location>
</feature>
<dbReference type="InterPro" id="IPR051475">
    <property type="entry name" value="Diverse_Ion_Transporter"/>
</dbReference>
<keyword evidence="5 6" id="KW-0472">Membrane</keyword>
<dbReference type="GO" id="GO:0016020">
    <property type="term" value="C:membrane"/>
    <property type="evidence" value="ECO:0007669"/>
    <property type="project" value="UniProtKB-SubCell"/>
</dbReference>
<gene>
    <name evidence="8" type="ORF">SAMN05216544_0346</name>
</gene>
<name>A0A1G9TGA4_9FIRM</name>
<feature type="transmembrane region" description="Helical" evidence="6">
    <location>
        <begin position="6"/>
        <end position="27"/>
    </location>
</feature>
<evidence type="ECO:0000256" key="4">
    <source>
        <dbReference type="ARBA" id="ARBA00022989"/>
    </source>
</evidence>
<sequence>MIFDKLKKLDIVMTVAWILAIVSALLVRPDGKYIDYIDFRSLGILWGLMIIIQGFKKNNLFDMLANKLISKFSKAWQLMAILVFICFFLSMFITNDVALITFVPIAIMILRRANLENVMIPIIVLQTIAANLGSMLTPIGNPQNLYMYGLTGLSLIDFCKIMLPYSVMSFILLVIAIFFVNKRHYSLYKLEKSVDKNPDLEKSVDKNSNLEETAKKEEIKTANALKIGEVLAFSLLFIIALLTVGRLIPYYIFVGIVLVAGLVLDRKLIAKADYILLLTFIGFFIFTGNMGRIPFIKDFLENVMANSEFIISLITSQFISNVPATLMLSGFTANYKELIIGVNVGGLGTLIASMASLISYKAYTKEYKENTGKYIKTFTVYNLLFLVVLIATWLVLR</sequence>
<feature type="transmembrane region" description="Helical" evidence="6">
    <location>
        <begin position="272"/>
        <end position="289"/>
    </location>
</feature>
<feature type="transmembrane region" description="Helical" evidence="6">
    <location>
        <begin position="118"/>
        <end position="141"/>
    </location>
</feature>
<keyword evidence="2" id="KW-0813">Transport</keyword>
<evidence type="ECO:0000256" key="5">
    <source>
        <dbReference type="ARBA" id="ARBA00023136"/>
    </source>
</evidence>
<feature type="transmembrane region" description="Helical" evidence="6">
    <location>
        <begin position="338"/>
        <end position="358"/>
    </location>
</feature>
<keyword evidence="4 6" id="KW-1133">Transmembrane helix</keyword>
<keyword evidence="9" id="KW-1185">Reference proteome</keyword>
<evidence type="ECO:0000256" key="2">
    <source>
        <dbReference type="ARBA" id="ARBA00022448"/>
    </source>
</evidence>
<evidence type="ECO:0000313" key="8">
    <source>
        <dbReference type="EMBL" id="SDM46781.1"/>
    </source>
</evidence>
<evidence type="ECO:0000256" key="1">
    <source>
        <dbReference type="ARBA" id="ARBA00004141"/>
    </source>
</evidence>
<reference evidence="9" key="1">
    <citation type="submission" date="2016-10" db="EMBL/GenBank/DDBJ databases">
        <authorList>
            <person name="Varghese N."/>
            <person name="Submissions S."/>
        </authorList>
    </citation>
    <scope>NUCLEOTIDE SEQUENCE [LARGE SCALE GENOMIC DNA]</scope>
    <source>
        <strain evidence="9">M83</strain>
    </source>
</reference>
<dbReference type="AlphaFoldDB" id="A0A1G9TGA4"/>
<accession>A0A1G9TGA4</accession>
<feature type="transmembrane region" description="Helical" evidence="6">
    <location>
        <begin position="378"/>
        <end position="396"/>
    </location>
</feature>
<feature type="transmembrane region" description="Helical" evidence="6">
    <location>
        <begin position="224"/>
        <end position="242"/>
    </location>
</feature>
<dbReference type="PANTHER" id="PTHR43568:SF1">
    <property type="entry name" value="P PROTEIN"/>
    <property type="match status" value="1"/>
</dbReference>
<evidence type="ECO:0000256" key="3">
    <source>
        <dbReference type="ARBA" id="ARBA00022692"/>
    </source>
</evidence>
<dbReference type="EMBL" id="FNHZ01000001">
    <property type="protein sequence ID" value="SDM46781.1"/>
    <property type="molecule type" value="Genomic_DNA"/>
</dbReference>
<feature type="transmembrane region" description="Helical" evidence="6">
    <location>
        <begin position="75"/>
        <end position="106"/>
    </location>
</feature>
<protein>
    <submittedName>
        <fullName evidence="8">Transporter, YbiR family</fullName>
    </submittedName>
</protein>
<dbReference type="Pfam" id="PF03600">
    <property type="entry name" value="CitMHS"/>
    <property type="match status" value="1"/>
</dbReference>
<organism evidence="8 9">
    <name type="scientific">Lachnospira pectinoschiza</name>
    <dbReference type="NCBI Taxonomy" id="28052"/>
    <lineage>
        <taxon>Bacteria</taxon>
        <taxon>Bacillati</taxon>
        <taxon>Bacillota</taxon>
        <taxon>Clostridia</taxon>
        <taxon>Lachnospirales</taxon>
        <taxon>Lachnospiraceae</taxon>
        <taxon>Lachnospira</taxon>
    </lineage>
</organism>
<dbReference type="Proteomes" id="UP000187651">
    <property type="component" value="Unassembled WGS sequence"/>
</dbReference>
<proteinExistence type="predicted"/>
<evidence type="ECO:0000256" key="6">
    <source>
        <dbReference type="SAM" id="Phobius"/>
    </source>
</evidence>
<dbReference type="RefSeq" id="WP_074520637.1">
    <property type="nucleotide sequence ID" value="NZ_FNHZ01000001.1"/>
</dbReference>
<comment type="subcellular location">
    <subcellularLocation>
        <location evidence="1">Membrane</location>
        <topology evidence="1">Multi-pass membrane protein</topology>
    </subcellularLocation>
</comment>
<keyword evidence="3 6" id="KW-0812">Transmembrane</keyword>
<dbReference type="PANTHER" id="PTHR43568">
    <property type="entry name" value="P PROTEIN"/>
    <property type="match status" value="1"/>
</dbReference>
<dbReference type="GO" id="GO:0055085">
    <property type="term" value="P:transmembrane transport"/>
    <property type="evidence" value="ECO:0007669"/>
    <property type="project" value="InterPro"/>
</dbReference>